<dbReference type="AlphaFoldDB" id="A0A8T3AYE9"/>
<feature type="region of interest" description="Disordered" evidence="1">
    <location>
        <begin position="1"/>
        <end position="31"/>
    </location>
</feature>
<organism evidence="2 3">
    <name type="scientific">Dendrobium nobile</name>
    <name type="common">Orchid</name>
    <dbReference type="NCBI Taxonomy" id="94219"/>
    <lineage>
        <taxon>Eukaryota</taxon>
        <taxon>Viridiplantae</taxon>
        <taxon>Streptophyta</taxon>
        <taxon>Embryophyta</taxon>
        <taxon>Tracheophyta</taxon>
        <taxon>Spermatophyta</taxon>
        <taxon>Magnoliopsida</taxon>
        <taxon>Liliopsida</taxon>
        <taxon>Asparagales</taxon>
        <taxon>Orchidaceae</taxon>
        <taxon>Epidendroideae</taxon>
        <taxon>Malaxideae</taxon>
        <taxon>Dendrobiinae</taxon>
        <taxon>Dendrobium</taxon>
    </lineage>
</organism>
<accession>A0A8T3AYE9</accession>
<dbReference type="Proteomes" id="UP000829196">
    <property type="component" value="Unassembled WGS sequence"/>
</dbReference>
<evidence type="ECO:0000313" key="2">
    <source>
        <dbReference type="EMBL" id="KAI0501616.1"/>
    </source>
</evidence>
<comment type="caution">
    <text evidence="2">The sequence shown here is derived from an EMBL/GenBank/DDBJ whole genome shotgun (WGS) entry which is preliminary data.</text>
</comment>
<name>A0A8T3AYE9_DENNO</name>
<evidence type="ECO:0000256" key="1">
    <source>
        <dbReference type="SAM" id="MobiDB-lite"/>
    </source>
</evidence>
<reference evidence="2" key="1">
    <citation type="journal article" date="2022" name="Front. Genet.">
        <title>Chromosome-Scale Assembly of the Dendrobium nobile Genome Provides Insights Into the Molecular Mechanism of the Biosynthesis of the Medicinal Active Ingredient of Dendrobium.</title>
        <authorList>
            <person name="Xu Q."/>
            <person name="Niu S.-C."/>
            <person name="Li K.-L."/>
            <person name="Zheng P.-J."/>
            <person name="Zhang X.-J."/>
            <person name="Jia Y."/>
            <person name="Liu Y."/>
            <person name="Niu Y.-X."/>
            <person name="Yu L.-H."/>
            <person name="Chen D.-F."/>
            <person name="Zhang G.-Q."/>
        </authorList>
    </citation>
    <scope>NUCLEOTIDE SEQUENCE</scope>
    <source>
        <tissue evidence="2">Leaf</tissue>
    </source>
</reference>
<protein>
    <submittedName>
        <fullName evidence="2">Uncharacterized protein</fullName>
    </submittedName>
</protein>
<keyword evidence="3" id="KW-1185">Reference proteome</keyword>
<dbReference type="EMBL" id="JAGYWB010000012">
    <property type="protein sequence ID" value="KAI0501616.1"/>
    <property type="molecule type" value="Genomic_DNA"/>
</dbReference>
<evidence type="ECO:0000313" key="3">
    <source>
        <dbReference type="Proteomes" id="UP000829196"/>
    </source>
</evidence>
<gene>
    <name evidence="2" type="ORF">KFK09_016561</name>
</gene>
<proteinExistence type="predicted"/>
<sequence length="138" mass="16024">MKRFLKGKGLVHGSSSSQRHVDEAISSNPKSTSRIARWPEEHNVVLAELLYEQFVHGNICNGNLRKEQWPNIVNVLNRRLSTYYTASSVMIVGLRKDSARVVRMQRVRSHYPVGQNGRRPLQSTQAGRWKSRWSYRYD</sequence>